<dbReference type="Pfam" id="PF03147">
    <property type="entry name" value="FDX-ACB"/>
    <property type="match status" value="1"/>
</dbReference>
<dbReference type="SUPFAM" id="SSF56037">
    <property type="entry name" value="PheT/TilS domain"/>
    <property type="match status" value="1"/>
</dbReference>
<feature type="domain" description="FDX-ACB" evidence="12">
    <location>
        <begin position="605"/>
        <end position="693"/>
    </location>
</feature>
<evidence type="ECO:0000256" key="5">
    <source>
        <dbReference type="ARBA" id="ARBA00022741"/>
    </source>
</evidence>
<accession>A0A2M7IEK4</accession>
<keyword evidence="11" id="KW-0963">Cytoplasm</keyword>
<comment type="caution">
    <text evidence="14">The sequence shown here is derived from an EMBL/GenBank/DDBJ whole genome shotgun (WGS) entry which is preliminary data.</text>
</comment>
<evidence type="ECO:0000256" key="1">
    <source>
        <dbReference type="ARBA" id="ARBA00008653"/>
    </source>
</evidence>
<dbReference type="Gene3D" id="3.30.70.380">
    <property type="entry name" value="Ferrodoxin-fold anticodon-binding domain"/>
    <property type="match status" value="1"/>
</dbReference>
<evidence type="ECO:0000256" key="11">
    <source>
        <dbReference type="HAMAP-Rule" id="MF_00283"/>
    </source>
</evidence>
<dbReference type="Pfam" id="PF03483">
    <property type="entry name" value="B3_4"/>
    <property type="match status" value="1"/>
</dbReference>
<feature type="binding site" evidence="11">
    <location>
        <position position="369"/>
    </location>
    <ligand>
        <name>Mg(2+)</name>
        <dbReference type="ChEBI" id="CHEBI:18420"/>
        <note>shared with alpha subunit</note>
    </ligand>
</feature>
<dbReference type="PANTHER" id="PTHR10947:SF0">
    <property type="entry name" value="PHENYLALANINE--TRNA LIGASE BETA SUBUNIT"/>
    <property type="match status" value="1"/>
</dbReference>
<dbReference type="GO" id="GO:0009328">
    <property type="term" value="C:phenylalanine-tRNA ligase complex"/>
    <property type="evidence" value="ECO:0007669"/>
    <property type="project" value="TreeGrafter"/>
</dbReference>
<dbReference type="SMART" id="SM00873">
    <property type="entry name" value="B3_4"/>
    <property type="match status" value="1"/>
</dbReference>
<gene>
    <name evidence="11 14" type="primary">pheT</name>
    <name evidence="14" type="ORF">CO002_04865</name>
</gene>
<comment type="catalytic activity">
    <reaction evidence="10 11">
        <text>tRNA(Phe) + L-phenylalanine + ATP = L-phenylalanyl-tRNA(Phe) + AMP + diphosphate + H(+)</text>
        <dbReference type="Rhea" id="RHEA:19413"/>
        <dbReference type="Rhea" id="RHEA-COMP:9668"/>
        <dbReference type="Rhea" id="RHEA-COMP:9699"/>
        <dbReference type="ChEBI" id="CHEBI:15378"/>
        <dbReference type="ChEBI" id="CHEBI:30616"/>
        <dbReference type="ChEBI" id="CHEBI:33019"/>
        <dbReference type="ChEBI" id="CHEBI:58095"/>
        <dbReference type="ChEBI" id="CHEBI:78442"/>
        <dbReference type="ChEBI" id="CHEBI:78531"/>
        <dbReference type="ChEBI" id="CHEBI:456215"/>
        <dbReference type="EC" id="6.1.1.20"/>
    </reaction>
</comment>
<keyword evidence="6 11" id="KW-0067">ATP-binding</keyword>
<evidence type="ECO:0000256" key="7">
    <source>
        <dbReference type="ARBA" id="ARBA00022842"/>
    </source>
</evidence>
<dbReference type="GO" id="GO:0004826">
    <property type="term" value="F:phenylalanine-tRNA ligase activity"/>
    <property type="evidence" value="ECO:0007669"/>
    <property type="project" value="UniProtKB-UniRule"/>
</dbReference>
<dbReference type="Pfam" id="PF03484">
    <property type="entry name" value="B5"/>
    <property type="match status" value="1"/>
</dbReference>
<evidence type="ECO:0000256" key="4">
    <source>
        <dbReference type="ARBA" id="ARBA00022723"/>
    </source>
</evidence>
<keyword evidence="4 11" id="KW-0479">Metal-binding</keyword>
<keyword evidence="9 11" id="KW-0030">Aminoacyl-tRNA synthetase</keyword>
<dbReference type="SMART" id="SM00896">
    <property type="entry name" value="FDX-ACB"/>
    <property type="match status" value="1"/>
</dbReference>
<evidence type="ECO:0000256" key="10">
    <source>
        <dbReference type="ARBA" id="ARBA00049255"/>
    </source>
</evidence>
<dbReference type="SMART" id="SM00874">
    <property type="entry name" value="B5"/>
    <property type="match status" value="1"/>
</dbReference>
<comment type="similarity">
    <text evidence="1 11">Belongs to the phenylalanyl-tRNA synthetase beta subunit family. Type 1 subfamily.</text>
</comment>
<keyword evidence="5 11" id="KW-0547">Nucleotide-binding</keyword>
<evidence type="ECO:0000259" key="13">
    <source>
        <dbReference type="PROSITE" id="PS51483"/>
    </source>
</evidence>
<dbReference type="Gene3D" id="3.30.56.10">
    <property type="match status" value="2"/>
</dbReference>
<dbReference type="GO" id="GO:0005524">
    <property type="term" value="F:ATP binding"/>
    <property type="evidence" value="ECO:0007669"/>
    <property type="project" value="UniProtKB-UniRule"/>
</dbReference>
<dbReference type="InterPro" id="IPR020825">
    <property type="entry name" value="Phe-tRNA_synthase-like_B3/B4"/>
</dbReference>
<evidence type="ECO:0000256" key="6">
    <source>
        <dbReference type="ARBA" id="ARBA00022840"/>
    </source>
</evidence>
<dbReference type="Gene3D" id="3.50.40.10">
    <property type="entry name" value="Phenylalanyl-trna Synthetase, Chain B, domain 3"/>
    <property type="match status" value="1"/>
</dbReference>
<evidence type="ECO:0000313" key="15">
    <source>
        <dbReference type="Proteomes" id="UP000231280"/>
    </source>
</evidence>
<dbReference type="EC" id="6.1.1.20" evidence="11"/>
<dbReference type="NCBIfam" id="TIGR00472">
    <property type="entry name" value="pheT_bact"/>
    <property type="match status" value="1"/>
</dbReference>
<dbReference type="EMBL" id="PFGX01000137">
    <property type="protein sequence ID" value="PIW74935.1"/>
    <property type="molecule type" value="Genomic_DNA"/>
</dbReference>
<feature type="domain" description="B5" evidence="13">
    <location>
        <begin position="302"/>
        <end position="381"/>
    </location>
</feature>
<dbReference type="CDD" id="cd00769">
    <property type="entry name" value="PheRS_beta_core"/>
    <property type="match status" value="1"/>
</dbReference>
<evidence type="ECO:0000256" key="3">
    <source>
        <dbReference type="ARBA" id="ARBA00022598"/>
    </source>
</evidence>
<dbReference type="InterPro" id="IPR005121">
    <property type="entry name" value="Fdx_antiC-bd"/>
</dbReference>
<keyword evidence="3 11" id="KW-0436">Ligase</keyword>
<dbReference type="PROSITE" id="PS51447">
    <property type="entry name" value="FDX_ACB"/>
    <property type="match status" value="1"/>
</dbReference>
<feature type="binding site" evidence="11">
    <location>
        <position position="365"/>
    </location>
    <ligand>
        <name>Mg(2+)</name>
        <dbReference type="ChEBI" id="CHEBI:18420"/>
        <note>shared with alpha subunit</note>
    </ligand>
</feature>
<comment type="subcellular location">
    <subcellularLocation>
        <location evidence="11">Cytoplasm</location>
    </subcellularLocation>
</comment>
<comment type="subunit">
    <text evidence="2 11">Tetramer of two alpha and two beta subunits.</text>
</comment>
<protein>
    <recommendedName>
        <fullName evidence="11">Phenylalanine--tRNA ligase beta subunit</fullName>
        <ecNumber evidence="11">6.1.1.20</ecNumber>
    </recommendedName>
    <alternativeName>
        <fullName evidence="11">Phenylalanyl-tRNA synthetase beta subunit</fullName>
        <shortName evidence="11">PheRS</shortName>
    </alternativeName>
</protein>
<dbReference type="Gene3D" id="3.30.930.10">
    <property type="entry name" value="Bira Bifunctional Protein, Domain 2"/>
    <property type="match status" value="1"/>
</dbReference>
<comment type="cofactor">
    <cofactor evidence="11">
        <name>Mg(2+)</name>
        <dbReference type="ChEBI" id="CHEBI:18420"/>
    </cofactor>
    <text evidence="11">Binds 2 magnesium ions per tetramer.</text>
</comment>
<dbReference type="InterPro" id="IPR009061">
    <property type="entry name" value="DNA-bd_dom_put_sf"/>
</dbReference>
<evidence type="ECO:0000313" key="14">
    <source>
        <dbReference type="EMBL" id="PIW74935.1"/>
    </source>
</evidence>
<dbReference type="SUPFAM" id="SSF54991">
    <property type="entry name" value="Anticodon-binding domain of PheRS"/>
    <property type="match status" value="1"/>
</dbReference>
<reference evidence="15" key="1">
    <citation type="submission" date="2017-09" db="EMBL/GenBank/DDBJ databases">
        <title>Depth-based differentiation of microbial function through sediment-hosted aquifers and enrichment of novel symbionts in the deep terrestrial subsurface.</title>
        <authorList>
            <person name="Probst A.J."/>
            <person name="Ladd B."/>
            <person name="Jarett J.K."/>
            <person name="Geller-Mcgrath D.E."/>
            <person name="Sieber C.M.K."/>
            <person name="Emerson J.B."/>
            <person name="Anantharaman K."/>
            <person name="Thomas B.C."/>
            <person name="Malmstrom R."/>
            <person name="Stieglmeier M."/>
            <person name="Klingl A."/>
            <person name="Woyke T."/>
            <person name="Ryan C.M."/>
            <person name="Banfield J.F."/>
        </authorList>
    </citation>
    <scope>NUCLEOTIDE SEQUENCE [LARGE SCALE GENOMIC DNA]</scope>
</reference>
<dbReference type="InterPro" id="IPR045060">
    <property type="entry name" value="Phe-tRNA-ligase_IIc_bsu"/>
</dbReference>
<dbReference type="PANTHER" id="PTHR10947">
    <property type="entry name" value="PHENYLALANYL-TRNA SYNTHETASE BETA CHAIN AND LEUCINE-RICH REPEAT-CONTAINING PROTEIN 47"/>
    <property type="match status" value="1"/>
</dbReference>
<keyword evidence="8 11" id="KW-0648">Protein biosynthesis</keyword>
<feature type="binding site" evidence="11">
    <location>
        <position position="359"/>
    </location>
    <ligand>
        <name>Mg(2+)</name>
        <dbReference type="ChEBI" id="CHEBI:18420"/>
        <note>shared with alpha subunit</note>
    </ligand>
</feature>
<name>A0A2M7IEK4_9BACT</name>
<organism evidence="14 15">
    <name type="scientific">Candidatus Portnoybacteria bacterium CG_4_8_14_3_um_filter_44_10</name>
    <dbReference type="NCBI Taxonomy" id="1974802"/>
    <lineage>
        <taxon>Bacteria</taxon>
        <taxon>Candidatus Portnoyibacteriota</taxon>
    </lineage>
</organism>
<dbReference type="InterPro" id="IPR005147">
    <property type="entry name" value="tRNA_synthase_B5-dom"/>
</dbReference>
<evidence type="ECO:0000256" key="2">
    <source>
        <dbReference type="ARBA" id="ARBA00011209"/>
    </source>
</evidence>
<dbReference type="SUPFAM" id="SSF55681">
    <property type="entry name" value="Class II aaRS and biotin synthetases"/>
    <property type="match status" value="1"/>
</dbReference>
<evidence type="ECO:0000256" key="9">
    <source>
        <dbReference type="ARBA" id="ARBA00023146"/>
    </source>
</evidence>
<dbReference type="AlphaFoldDB" id="A0A2M7IEK4"/>
<dbReference type="InterPro" id="IPR005146">
    <property type="entry name" value="B3/B4_tRNA-bd"/>
</dbReference>
<dbReference type="InterPro" id="IPR045864">
    <property type="entry name" value="aa-tRNA-synth_II/BPL/LPL"/>
</dbReference>
<dbReference type="GO" id="GO:0000287">
    <property type="term" value="F:magnesium ion binding"/>
    <property type="evidence" value="ECO:0007669"/>
    <property type="project" value="UniProtKB-UniRule"/>
</dbReference>
<dbReference type="GO" id="GO:0006432">
    <property type="term" value="P:phenylalanyl-tRNA aminoacylation"/>
    <property type="evidence" value="ECO:0007669"/>
    <property type="project" value="UniProtKB-UniRule"/>
</dbReference>
<dbReference type="GO" id="GO:0003723">
    <property type="term" value="F:RNA binding"/>
    <property type="evidence" value="ECO:0007669"/>
    <property type="project" value="InterPro"/>
</dbReference>
<dbReference type="HAMAP" id="MF_00283">
    <property type="entry name" value="Phe_tRNA_synth_beta1"/>
    <property type="match status" value="1"/>
</dbReference>
<evidence type="ECO:0000256" key="8">
    <source>
        <dbReference type="ARBA" id="ARBA00022917"/>
    </source>
</evidence>
<evidence type="ECO:0000259" key="12">
    <source>
        <dbReference type="PROSITE" id="PS51447"/>
    </source>
</evidence>
<feature type="binding site" evidence="11">
    <location>
        <position position="368"/>
    </location>
    <ligand>
        <name>Mg(2+)</name>
        <dbReference type="ChEBI" id="CHEBI:18420"/>
        <note>shared with alpha subunit</note>
    </ligand>
</feature>
<keyword evidence="7 11" id="KW-0460">Magnesium</keyword>
<dbReference type="Pfam" id="PF17759">
    <property type="entry name" value="tRNA_synthFbeta"/>
    <property type="match status" value="1"/>
</dbReference>
<dbReference type="Proteomes" id="UP000231280">
    <property type="component" value="Unassembled WGS sequence"/>
</dbReference>
<dbReference type="InterPro" id="IPR036690">
    <property type="entry name" value="Fdx_antiC-bd_sf"/>
</dbReference>
<dbReference type="SUPFAM" id="SSF46955">
    <property type="entry name" value="Putative DNA-binding domain"/>
    <property type="match status" value="2"/>
</dbReference>
<sequence>MKYSYNWLKEYVPKLPEPKKLVELLTMRAFEVEGVEVVGKDTVLEIKVLFNRAFDCLSHIGMAREIAAIGDYRLRTTDYRPREDKSLKIKDFLSIDVQDKKLCPRYSARVVVDVKISESPRWMQDRLVACGLRPINNIVDITNYVMLEIGQPMHAFDLDKCDANNTNRHANDANKKTIVVRRAERGEKITILDGGEYNLNENVLVIADEAEPLAIAGIKGGKKAEIGADTKKIILEAANFELTATRKNSKALNLRTDASVRFENGLDVNSTLRALDRAAELIQKIVGGKIVSGIADSQAARPRRASTAVAHSYIESLLGVNIKSGEVVNIFKRLLLPTKVIKKKNDIFYEVLIPSWRNDLATGEDLIEEVGRLCGYEKIPAIMPTSVLIAADKNEELINEDAVKDIMVGAGYTEVYNYSLISESDKEVFGLKEMVGPRHPLSREQKYLRPNLIVGLVKNVESNLRYFDEIRLFEIGRVFRLEGKKIREKKMISGVLGAKMERVRKRVEKSLFSEGKGIIDLLLEKMGVADVWYDDFLAETNEMRMFQPAKRALVKTENKTLGWLGEINKTSLSVLGIGESVFAFELDFELLNELVEREVAYRAPSKYPAIVRDLSLLVQPQTKIDQVLDIIENIGGALIIDTELFDVYEKGGQKGLAFRIIYQSNERTLTDVEVNASQQKIIKAMEERGWEARR</sequence>
<proteinExistence type="inferred from homology"/>
<dbReference type="InterPro" id="IPR004532">
    <property type="entry name" value="Phe-tRNA-ligase_IIc_bsu_bact"/>
</dbReference>
<dbReference type="InterPro" id="IPR041616">
    <property type="entry name" value="PheRS_beta_core"/>
</dbReference>
<dbReference type="PROSITE" id="PS51483">
    <property type="entry name" value="B5"/>
    <property type="match status" value="1"/>
</dbReference>